<evidence type="ECO:0000313" key="4">
    <source>
        <dbReference type="Proteomes" id="UP000462449"/>
    </source>
</evidence>
<dbReference type="Pfam" id="PF12663">
    <property type="entry name" value="DUF3788"/>
    <property type="match status" value="1"/>
</dbReference>
<name>A0A7M4D5T1_9BACT</name>
<protein>
    <submittedName>
        <fullName evidence="1">DUF3788 family protein</fullName>
    </submittedName>
</protein>
<sequence length="139" mass="15983">MDISIFTDKTAEPTQKDLQEQLASIYPLWEQIAESVRKKYPKPKEEWNYPGKNYGWSFRLKDKKRAVIYLLPRQGYFKVAFVFGQKATDQIMACDIDASIKEDLAGAKKYAEGRGLSIEVHNAKPINDIEKLIDIKIAN</sequence>
<proteinExistence type="predicted"/>
<keyword evidence="3" id="KW-1185">Reference proteome</keyword>
<evidence type="ECO:0000313" key="3">
    <source>
        <dbReference type="Proteomes" id="UP000285951"/>
    </source>
</evidence>
<dbReference type="OrthoDB" id="1121290at2"/>
<dbReference type="EMBL" id="QTZN02000018">
    <property type="protein sequence ID" value="MVB07215.1"/>
    <property type="molecule type" value="Genomic_DNA"/>
</dbReference>
<dbReference type="Proteomes" id="UP000285951">
    <property type="component" value="Unassembled WGS sequence"/>
</dbReference>
<organism evidence="1 4">
    <name type="scientific">Labilibaculum euxinus</name>
    <dbReference type="NCBI Taxonomy" id="2686357"/>
    <lineage>
        <taxon>Bacteria</taxon>
        <taxon>Pseudomonadati</taxon>
        <taxon>Bacteroidota</taxon>
        <taxon>Bacteroidia</taxon>
        <taxon>Marinilabiliales</taxon>
        <taxon>Marinifilaceae</taxon>
        <taxon>Labilibaculum</taxon>
    </lineage>
</organism>
<evidence type="ECO:0000313" key="2">
    <source>
        <dbReference type="EMBL" id="MVB07215.1"/>
    </source>
</evidence>
<reference evidence="2 3" key="1">
    <citation type="submission" date="2019-11" db="EMBL/GenBank/DDBJ databases">
        <title>Draft genome sequence of Labilibaculum sp. strain SYP isolated from Black Sea.</title>
        <authorList>
            <person name="Yadav S."/>
            <person name="Villanueva L."/>
        </authorList>
    </citation>
    <scope>NUCLEOTIDE SEQUENCE [LARGE SCALE GENOMIC DNA]</scope>
    <source>
        <strain evidence="2 3">44</strain>
    </source>
</reference>
<reference evidence="1 4" key="2">
    <citation type="submission" date="2019-12" db="EMBL/GenBank/DDBJ databases">
        <title>Draft genome sequence of Labilibaculum sp. strain 44 isolated from deep waters of Black Sea.</title>
        <authorList>
            <person name="Yadav S."/>
            <person name="Villanueva L."/>
        </authorList>
    </citation>
    <scope>NUCLEOTIDE SEQUENCE [LARGE SCALE GENOMIC DNA]</scope>
    <source>
        <strain evidence="1 4">44</strain>
    </source>
</reference>
<dbReference type="Proteomes" id="UP000462449">
    <property type="component" value="Unassembled WGS sequence"/>
</dbReference>
<evidence type="ECO:0000313" key="1">
    <source>
        <dbReference type="EMBL" id="MUP38010.1"/>
    </source>
</evidence>
<dbReference type="RefSeq" id="WP_156195732.1">
    <property type="nucleotide sequence ID" value="NZ_QTZN02000018.1"/>
</dbReference>
<comment type="caution">
    <text evidence="1">The sequence shown here is derived from an EMBL/GenBank/DDBJ whole genome shotgun (WGS) entry which is preliminary data.</text>
</comment>
<accession>A0A7M4D5T1</accession>
<gene>
    <name evidence="2" type="ORF">DWB62_009310</name>
    <name evidence="1" type="ORF">GNY23_09310</name>
</gene>
<dbReference type="InterPro" id="IPR024265">
    <property type="entry name" value="DUF3788"/>
</dbReference>
<dbReference type="EMBL" id="WOTW01000018">
    <property type="protein sequence ID" value="MUP38010.1"/>
    <property type="molecule type" value="Genomic_DNA"/>
</dbReference>
<dbReference type="AlphaFoldDB" id="A0A7M4D5T1"/>